<name>A0A8J2YLI8_9BACL</name>
<dbReference type="Proteomes" id="UP000628775">
    <property type="component" value="Unassembled WGS sequence"/>
</dbReference>
<feature type="active site" description="Proton donor" evidence="2">
    <location>
        <position position="34"/>
    </location>
</feature>
<sequence length="171" mass="20143">MKYGIAMFPSKRLQDEVNSYRKRYDPHYAYIPPHITLKEPFELEEAQIDATIEKIQSIASQVEPVKIVIDKVSSFHPVNNVIYLKVQENPNLTKLHDLLHGKDFKNRDHTYNFVPHITIAQGLADLEHSDILDLMKMIDFHYEETIDRFQLLYQLDNQVWAVHETFHLNKG</sequence>
<dbReference type="PANTHER" id="PTHR40037:SF1">
    <property type="entry name" value="PHOSPHOESTERASE SAOUHSC_00951-RELATED"/>
    <property type="match status" value="1"/>
</dbReference>
<feature type="active site" description="Proton acceptor" evidence="2">
    <location>
        <position position="116"/>
    </location>
</feature>
<feature type="short sequence motif" description="HXTX 1" evidence="2">
    <location>
        <begin position="34"/>
        <end position="37"/>
    </location>
</feature>
<feature type="short sequence motif" description="HXTX 2" evidence="2">
    <location>
        <begin position="116"/>
        <end position="119"/>
    </location>
</feature>
<dbReference type="InterPro" id="IPR009097">
    <property type="entry name" value="Cyclic_Pdiesterase"/>
</dbReference>
<dbReference type="AlphaFoldDB" id="A0A8J2YLI8"/>
<evidence type="ECO:0000256" key="1">
    <source>
        <dbReference type="ARBA" id="ARBA00022801"/>
    </source>
</evidence>
<organism evidence="3 4">
    <name type="scientific">Pullulanibacillus camelliae</name>
    <dbReference type="NCBI Taxonomy" id="1707096"/>
    <lineage>
        <taxon>Bacteria</taxon>
        <taxon>Bacillati</taxon>
        <taxon>Bacillota</taxon>
        <taxon>Bacilli</taxon>
        <taxon>Bacillales</taxon>
        <taxon>Sporolactobacillaceae</taxon>
        <taxon>Pullulanibacillus</taxon>
    </lineage>
</organism>
<dbReference type="InterPro" id="IPR050580">
    <property type="entry name" value="2H_phosphoesterase_YjcG-like"/>
</dbReference>
<comment type="caution">
    <text evidence="3">The sequence shown here is derived from an EMBL/GenBank/DDBJ whole genome shotgun (WGS) entry which is preliminary data.</text>
</comment>
<comment type="similarity">
    <text evidence="2">Belongs to the 2H phosphoesterase superfamily. YjcG family.</text>
</comment>
<dbReference type="NCBIfam" id="NF010223">
    <property type="entry name" value="PRK13679.1"/>
    <property type="match status" value="1"/>
</dbReference>
<keyword evidence="4" id="KW-1185">Reference proteome</keyword>
<dbReference type="PANTHER" id="PTHR40037">
    <property type="entry name" value="PHOSPHOESTERASE YJCG-RELATED"/>
    <property type="match status" value="1"/>
</dbReference>
<evidence type="ECO:0000256" key="2">
    <source>
        <dbReference type="HAMAP-Rule" id="MF_01444"/>
    </source>
</evidence>
<keyword evidence="1 2" id="KW-0378">Hydrolase</keyword>
<dbReference type="GO" id="GO:0016788">
    <property type="term" value="F:hydrolase activity, acting on ester bonds"/>
    <property type="evidence" value="ECO:0007669"/>
    <property type="project" value="UniProtKB-UniRule"/>
</dbReference>
<reference evidence="3" key="2">
    <citation type="submission" date="2020-09" db="EMBL/GenBank/DDBJ databases">
        <authorList>
            <person name="Sun Q."/>
            <person name="Zhou Y."/>
        </authorList>
    </citation>
    <scope>NUCLEOTIDE SEQUENCE</scope>
    <source>
        <strain evidence="3">CGMCC 1.15371</strain>
    </source>
</reference>
<reference evidence="3" key="1">
    <citation type="journal article" date="2014" name="Int. J. Syst. Evol. Microbiol.">
        <title>Complete genome sequence of Corynebacterium casei LMG S-19264T (=DSM 44701T), isolated from a smear-ripened cheese.</title>
        <authorList>
            <consortium name="US DOE Joint Genome Institute (JGI-PGF)"/>
            <person name="Walter F."/>
            <person name="Albersmeier A."/>
            <person name="Kalinowski J."/>
            <person name="Ruckert C."/>
        </authorList>
    </citation>
    <scope>NUCLEOTIDE SEQUENCE</scope>
    <source>
        <strain evidence="3">CGMCC 1.15371</strain>
    </source>
</reference>
<gene>
    <name evidence="3" type="ORF">GCM10011391_32770</name>
</gene>
<dbReference type="InterPro" id="IPR022932">
    <property type="entry name" value="YjcG"/>
</dbReference>
<proteinExistence type="inferred from homology"/>
<dbReference type="Gene3D" id="3.90.1140.10">
    <property type="entry name" value="Cyclic phosphodiesterase"/>
    <property type="match status" value="1"/>
</dbReference>
<dbReference type="Pfam" id="PF13563">
    <property type="entry name" value="2_5_RNA_ligase2"/>
    <property type="match status" value="1"/>
</dbReference>
<evidence type="ECO:0000313" key="3">
    <source>
        <dbReference type="EMBL" id="GGE51441.1"/>
    </source>
</evidence>
<dbReference type="HAMAP" id="MF_01444">
    <property type="entry name" value="2H_phosphoesterase_YjcG"/>
    <property type="match status" value="1"/>
</dbReference>
<protein>
    <recommendedName>
        <fullName evidence="2">Putative phosphoesterase GCM10011391_32770</fullName>
        <ecNumber evidence="2">3.1.-.-</ecNumber>
    </recommendedName>
</protein>
<accession>A0A8J2YLI8</accession>
<dbReference type="EMBL" id="BMIR01000019">
    <property type="protein sequence ID" value="GGE51441.1"/>
    <property type="molecule type" value="Genomic_DNA"/>
</dbReference>
<dbReference type="EC" id="3.1.-.-" evidence="2"/>
<dbReference type="RefSeq" id="WP_188696795.1">
    <property type="nucleotide sequence ID" value="NZ_BMIR01000019.1"/>
</dbReference>
<dbReference type="SUPFAM" id="SSF55144">
    <property type="entry name" value="LigT-like"/>
    <property type="match status" value="1"/>
</dbReference>
<evidence type="ECO:0000313" key="4">
    <source>
        <dbReference type="Proteomes" id="UP000628775"/>
    </source>
</evidence>